<feature type="non-terminal residue" evidence="1">
    <location>
        <position position="51"/>
    </location>
</feature>
<name>A0AAN8ZTB0_HALRR</name>
<evidence type="ECO:0000313" key="1">
    <source>
        <dbReference type="EMBL" id="KAK7020632.1"/>
    </source>
</evidence>
<feature type="non-terminal residue" evidence="1">
    <location>
        <position position="1"/>
    </location>
</feature>
<protein>
    <submittedName>
        <fullName evidence="1">Uncharacterized protein</fullName>
    </submittedName>
</protein>
<dbReference type="AlphaFoldDB" id="A0AAN8ZTB0"/>
<dbReference type="EMBL" id="JAXCGZ010022942">
    <property type="protein sequence ID" value="KAK7020632.1"/>
    <property type="molecule type" value="Genomic_DNA"/>
</dbReference>
<evidence type="ECO:0000313" key="2">
    <source>
        <dbReference type="Proteomes" id="UP001381693"/>
    </source>
</evidence>
<accession>A0AAN8ZTB0</accession>
<reference evidence="1 2" key="1">
    <citation type="submission" date="2023-11" db="EMBL/GenBank/DDBJ databases">
        <title>Halocaridina rubra genome assembly.</title>
        <authorList>
            <person name="Smith C."/>
        </authorList>
    </citation>
    <scope>NUCLEOTIDE SEQUENCE [LARGE SCALE GENOMIC DNA]</scope>
    <source>
        <strain evidence="1">EP-1</strain>
        <tissue evidence="1">Whole</tissue>
    </source>
</reference>
<sequence>YTWTEIPIGFWLGRGEDLSVVTNSGRGIRSIDGRSHVLFRVDCGLRLRGMR</sequence>
<gene>
    <name evidence="1" type="ORF">SK128_012521</name>
</gene>
<proteinExistence type="predicted"/>
<keyword evidence="2" id="KW-1185">Reference proteome</keyword>
<organism evidence="1 2">
    <name type="scientific">Halocaridina rubra</name>
    <name type="common">Hawaiian red shrimp</name>
    <dbReference type="NCBI Taxonomy" id="373956"/>
    <lineage>
        <taxon>Eukaryota</taxon>
        <taxon>Metazoa</taxon>
        <taxon>Ecdysozoa</taxon>
        <taxon>Arthropoda</taxon>
        <taxon>Crustacea</taxon>
        <taxon>Multicrustacea</taxon>
        <taxon>Malacostraca</taxon>
        <taxon>Eumalacostraca</taxon>
        <taxon>Eucarida</taxon>
        <taxon>Decapoda</taxon>
        <taxon>Pleocyemata</taxon>
        <taxon>Caridea</taxon>
        <taxon>Atyoidea</taxon>
        <taxon>Atyidae</taxon>
        <taxon>Halocaridina</taxon>
    </lineage>
</organism>
<dbReference type="Proteomes" id="UP001381693">
    <property type="component" value="Unassembled WGS sequence"/>
</dbReference>
<comment type="caution">
    <text evidence="1">The sequence shown here is derived from an EMBL/GenBank/DDBJ whole genome shotgun (WGS) entry which is preliminary data.</text>
</comment>